<dbReference type="Gene3D" id="3.90.550.10">
    <property type="entry name" value="Spore Coat Polysaccharide Biosynthesis Protein SpsA, Chain A"/>
    <property type="match status" value="1"/>
</dbReference>
<evidence type="ECO:0000313" key="3">
    <source>
        <dbReference type="Proteomes" id="UP000178759"/>
    </source>
</evidence>
<dbReference type="SUPFAM" id="SSF53448">
    <property type="entry name" value="Nucleotide-diphospho-sugar transferases"/>
    <property type="match status" value="1"/>
</dbReference>
<dbReference type="GO" id="GO:0016758">
    <property type="term" value="F:hexosyltransferase activity"/>
    <property type="evidence" value="ECO:0007669"/>
    <property type="project" value="UniProtKB-ARBA"/>
</dbReference>
<proteinExistence type="predicted"/>
<comment type="caution">
    <text evidence="2">The sequence shown here is derived from an EMBL/GenBank/DDBJ whole genome shotgun (WGS) entry which is preliminary data.</text>
</comment>
<sequence length="290" mass="33388">MPIYNGSRFMGKAIDSILAQTYHNFELIVVDDGSTDTTLSILKNYKKNYPNKIRLFCHSKNIGAFAATNLGFTHAKGVYIGLMDCDDISNPSRLEKEVTFLQNHPDVILVGTQAKIIDDKGKITGQKIYPNDHEEIYKAFAWINPIVHPSAMINRALLPKNNYLYHTNFGVNSDYYSFFEWLNYGKFANLPEFLLSYRVHGGNSSLQNLKQRFYTITKIRLAAVKHLNYRFPSSAILKFITQHVLVSLLPERLLLPLYLTLRGMRKVKLPNIFKISRNMRQLKRYALSTN</sequence>
<dbReference type="AlphaFoldDB" id="A0A1F6AH19"/>
<dbReference type="STRING" id="1798392.A3A79_01710"/>
<dbReference type="EMBL" id="MFJV01000001">
    <property type="protein sequence ID" value="OGG23896.1"/>
    <property type="molecule type" value="Genomic_DNA"/>
</dbReference>
<dbReference type="InterPro" id="IPR029044">
    <property type="entry name" value="Nucleotide-diphossugar_trans"/>
</dbReference>
<dbReference type="Pfam" id="PF00535">
    <property type="entry name" value="Glycos_transf_2"/>
    <property type="match status" value="1"/>
</dbReference>
<evidence type="ECO:0000313" key="2">
    <source>
        <dbReference type="EMBL" id="OGG23896.1"/>
    </source>
</evidence>
<dbReference type="PANTHER" id="PTHR22916:SF3">
    <property type="entry name" value="UDP-GLCNAC:BETAGAL BETA-1,3-N-ACETYLGLUCOSAMINYLTRANSFERASE-LIKE PROTEIN 1"/>
    <property type="match status" value="1"/>
</dbReference>
<dbReference type="Proteomes" id="UP000178759">
    <property type="component" value="Unassembled WGS sequence"/>
</dbReference>
<evidence type="ECO:0000259" key="1">
    <source>
        <dbReference type="Pfam" id="PF00535"/>
    </source>
</evidence>
<protein>
    <recommendedName>
        <fullName evidence="1">Glycosyltransferase 2-like domain-containing protein</fullName>
    </recommendedName>
</protein>
<reference evidence="2 3" key="1">
    <citation type="journal article" date="2016" name="Nat. Commun.">
        <title>Thousands of microbial genomes shed light on interconnected biogeochemical processes in an aquifer system.</title>
        <authorList>
            <person name="Anantharaman K."/>
            <person name="Brown C.T."/>
            <person name="Hug L.A."/>
            <person name="Sharon I."/>
            <person name="Castelle C.J."/>
            <person name="Probst A.J."/>
            <person name="Thomas B.C."/>
            <person name="Singh A."/>
            <person name="Wilkins M.J."/>
            <person name="Karaoz U."/>
            <person name="Brodie E.L."/>
            <person name="Williams K.H."/>
            <person name="Hubbard S.S."/>
            <person name="Banfield J.F."/>
        </authorList>
    </citation>
    <scope>NUCLEOTIDE SEQUENCE [LARGE SCALE GENOMIC DNA]</scope>
</reference>
<dbReference type="InterPro" id="IPR001173">
    <property type="entry name" value="Glyco_trans_2-like"/>
</dbReference>
<organism evidence="2 3">
    <name type="scientific">Candidatus Gottesmanbacteria bacterium RIFCSPLOWO2_01_FULL_43_11b</name>
    <dbReference type="NCBI Taxonomy" id="1798392"/>
    <lineage>
        <taxon>Bacteria</taxon>
        <taxon>Candidatus Gottesmaniibacteriota</taxon>
    </lineage>
</organism>
<feature type="domain" description="Glycosyltransferase 2-like" evidence="1">
    <location>
        <begin position="1"/>
        <end position="155"/>
    </location>
</feature>
<gene>
    <name evidence="2" type="ORF">A3A79_01710</name>
</gene>
<accession>A0A1F6AH19</accession>
<name>A0A1F6AH19_9BACT</name>
<dbReference type="PANTHER" id="PTHR22916">
    <property type="entry name" value="GLYCOSYLTRANSFERASE"/>
    <property type="match status" value="1"/>
</dbReference>